<dbReference type="SMART" id="SM00225">
    <property type="entry name" value="BTB"/>
    <property type="match status" value="1"/>
</dbReference>
<organism evidence="3 4">
    <name type="scientific">Metarhizium album (strain ARSEF 1941)</name>
    <dbReference type="NCBI Taxonomy" id="1081103"/>
    <lineage>
        <taxon>Eukaryota</taxon>
        <taxon>Fungi</taxon>
        <taxon>Dikarya</taxon>
        <taxon>Ascomycota</taxon>
        <taxon>Pezizomycotina</taxon>
        <taxon>Sordariomycetes</taxon>
        <taxon>Hypocreomycetidae</taxon>
        <taxon>Hypocreales</taxon>
        <taxon>Clavicipitaceae</taxon>
        <taxon>Metarhizium</taxon>
    </lineage>
</organism>
<dbReference type="Pfam" id="PF00651">
    <property type="entry name" value="BTB"/>
    <property type="match status" value="1"/>
</dbReference>
<dbReference type="OrthoDB" id="6359816at2759"/>
<reference evidence="3 4" key="1">
    <citation type="journal article" date="2014" name="Proc. Natl. Acad. Sci. U.S.A.">
        <title>Trajectory and genomic determinants of fungal-pathogen speciation and host adaptation.</title>
        <authorList>
            <person name="Hu X."/>
            <person name="Xiao G."/>
            <person name="Zheng P."/>
            <person name="Shang Y."/>
            <person name="Su Y."/>
            <person name="Zhang X."/>
            <person name="Liu X."/>
            <person name="Zhan S."/>
            <person name="St Leger R.J."/>
            <person name="Wang C."/>
        </authorList>
    </citation>
    <scope>NUCLEOTIDE SEQUENCE [LARGE SCALE GENOMIC DNA]</scope>
    <source>
        <strain evidence="3 4">ARSEF 1941</strain>
    </source>
</reference>
<feature type="domain" description="BTB" evidence="2">
    <location>
        <begin position="95"/>
        <end position="154"/>
    </location>
</feature>
<evidence type="ECO:0000256" key="1">
    <source>
        <dbReference type="SAM" id="MobiDB-lite"/>
    </source>
</evidence>
<evidence type="ECO:0000259" key="2">
    <source>
        <dbReference type="PROSITE" id="PS50097"/>
    </source>
</evidence>
<dbReference type="Proteomes" id="UP000030816">
    <property type="component" value="Unassembled WGS sequence"/>
</dbReference>
<dbReference type="STRING" id="1081103.A0A0B2WYH3"/>
<dbReference type="PANTHER" id="PTHR47843">
    <property type="entry name" value="BTB DOMAIN-CONTAINING PROTEIN-RELATED"/>
    <property type="match status" value="1"/>
</dbReference>
<keyword evidence="4" id="KW-1185">Reference proteome</keyword>
<dbReference type="InterPro" id="IPR011333">
    <property type="entry name" value="SKP1/BTB/POZ_sf"/>
</dbReference>
<evidence type="ECO:0000313" key="3">
    <source>
        <dbReference type="EMBL" id="KHN98477.1"/>
    </source>
</evidence>
<dbReference type="PANTHER" id="PTHR47843:SF5">
    <property type="entry name" value="BTB_POZ DOMAIN PROTEIN"/>
    <property type="match status" value="1"/>
</dbReference>
<sequence length="264" mass="29893">MVCREQKGTGPPFARNTRPGDADADADSDADALARPPHNTPTCEAWKTFDIKQIRRRHPRREGVRPSRNGASRVRDVSVVAQRPTTSYFNTGTLCDVTIVCDGQEFKVHGVILSAHSRYFAAELTGNWRESFERKIEIKDFDATVVEAMLRFMYFFDYSNIYSTSTMIYYVQVYQIADKYDIPALKAHAKEKFGVSITTGWSLDDYPLAIAVVYESTAPDDRELRDLVVETSRKNIKRLLMHNGFNEVLRRVKGLGEAEAAPAL</sequence>
<dbReference type="GeneID" id="63738056"/>
<dbReference type="SUPFAM" id="SSF54695">
    <property type="entry name" value="POZ domain"/>
    <property type="match status" value="1"/>
</dbReference>
<dbReference type="PROSITE" id="PS50097">
    <property type="entry name" value="BTB"/>
    <property type="match status" value="1"/>
</dbReference>
<proteinExistence type="predicted"/>
<dbReference type="InterPro" id="IPR000210">
    <property type="entry name" value="BTB/POZ_dom"/>
</dbReference>
<accession>A0A0B2WYH3</accession>
<dbReference type="HOGENOM" id="CLU_1054026_0_0_1"/>
<comment type="caution">
    <text evidence="3">The sequence shown here is derived from an EMBL/GenBank/DDBJ whole genome shotgun (WGS) entry which is preliminary data.</text>
</comment>
<protein>
    <submittedName>
        <fullName evidence="3">BTB/POZ fold protein</fullName>
    </submittedName>
</protein>
<dbReference type="RefSeq" id="XP_040679543.1">
    <property type="nucleotide sequence ID" value="XM_040822400.1"/>
</dbReference>
<dbReference type="EMBL" id="AZHE01000007">
    <property type="protein sequence ID" value="KHN98477.1"/>
    <property type="molecule type" value="Genomic_DNA"/>
</dbReference>
<feature type="region of interest" description="Disordered" evidence="1">
    <location>
        <begin position="1"/>
        <end position="41"/>
    </location>
</feature>
<dbReference type="AlphaFoldDB" id="A0A0B2WYH3"/>
<dbReference type="Gene3D" id="3.30.710.10">
    <property type="entry name" value="Potassium Channel Kv1.1, Chain A"/>
    <property type="match status" value="1"/>
</dbReference>
<evidence type="ECO:0000313" key="4">
    <source>
        <dbReference type="Proteomes" id="UP000030816"/>
    </source>
</evidence>
<name>A0A0B2WYH3_METAS</name>
<gene>
    <name evidence="3" type="ORF">MAM_03601</name>
</gene>
<dbReference type="CDD" id="cd18186">
    <property type="entry name" value="BTB_POZ_ZBTB_KLHL-like"/>
    <property type="match status" value="1"/>
</dbReference>